<proteinExistence type="inferred from homology"/>
<dbReference type="PROSITE" id="PS50111">
    <property type="entry name" value="CHEMOTAXIS_TRANSDUC_2"/>
    <property type="match status" value="1"/>
</dbReference>
<dbReference type="InterPro" id="IPR004089">
    <property type="entry name" value="MCPsignal_dom"/>
</dbReference>
<dbReference type="InterPro" id="IPR051310">
    <property type="entry name" value="MCP_chemotaxis"/>
</dbReference>
<reference evidence="7 8" key="1">
    <citation type="submission" date="2020-08" db="EMBL/GenBank/DDBJ databases">
        <title>Genome sequence of Acidovorax monticola KACC 19171T.</title>
        <authorList>
            <person name="Hyun D.-W."/>
            <person name="Bae J.-W."/>
        </authorList>
    </citation>
    <scope>NUCLEOTIDE SEQUENCE [LARGE SCALE GENOMIC DNA]</scope>
    <source>
        <strain evidence="7 8">KACC 19171</strain>
    </source>
</reference>
<evidence type="ECO:0000256" key="1">
    <source>
        <dbReference type="ARBA" id="ARBA00004370"/>
    </source>
</evidence>
<dbReference type="KEGG" id="amon:H9L24_15970"/>
<organism evidence="7 8">
    <name type="scientific">Paenacidovorax monticola</name>
    <dbReference type="NCBI Taxonomy" id="1926868"/>
    <lineage>
        <taxon>Bacteria</taxon>
        <taxon>Pseudomonadati</taxon>
        <taxon>Pseudomonadota</taxon>
        <taxon>Betaproteobacteria</taxon>
        <taxon>Burkholderiales</taxon>
        <taxon>Comamonadaceae</taxon>
        <taxon>Paenacidovorax</taxon>
    </lineage>
</organism>
<dbReference type="GO" id="GO:0005886">
    <property type="term" value="C:plasma membrane"/>
    <property type="evidence" value="ECO:0007669"/>
    <property type="project" value="TreeGrafter"/>
</dbReference>
<dbReference type="Pfam" id="PF00015">
    <property type="entry name" value="MCPsignal"/>
    <property type="match status" value="1"/>
</dbReference>
<dbReference type="EMBL" id="CP060790">
    <property type="protein sequence ID" value="QNP58500.1"/>
    <property type="molecule type" value="Genomic_DNA"/>
</dbReference>
<dbReference type="CDD" id="cd11386">
    <property type="entry name" value="MCP_signal"/>
    <property type="match status" value="1"/>
</dbReference>
<accession>A0A7H0HD84</accession>
<dbReference type="PRINTS" id="PR00260">
    <property type="entry name" value="CHEMTRNSDUCR"/>
</dbReference>
<keyword evidence="4" id="KW-0807">Transducer</keyword>
<evidence type="ECO:0000256" key="3">
    <source>
        <dbReference type="ARBA" id="ARBA00029447"/>
    </source>
</evidence>
<evidence type="ECO:0000259" key="6">
    <source>
        <dbReference type="PROSITE" id="PS50111"/>
    </source>
</evidence>
<dbReference type="GO" id="GO:0007165">
    <property type="term" value="P:signal transduction"/>
    <property type="evidence" value="ECO:0007669"/>
    <property type="project" value="UniProtKB-KW"/>
</dbReference>
<dbReference type="Gene3D" id="1.10.287.950">
    <property type="entry name" value="Methyl-accepting chemotaxis protein"/>
    <property type="match status" value="1"/>
</dbReference>
<gene>
    <name evidence="7" type="ORF">H9L24_15970</name>
</gene>
<evidence type="ECO:0000256" key="2">
    <source>
        <dbReference type="ARBA" id="ARBA00022481"/>
    </source>
</evidence>
<feature type="region of interest" description="Disordered" evidence="5">
    <location>
        <begin position="510"/>
        <end position="566"/>
    </location>
</feature>
<dbReference type="GO" id="GO:0006935">
    <property type="term" value="P:chemotaxis"/>
    <property type="evidence" value="ECO:0007669"/>
    <property type="project" value="InterPro"/>
</dbReference>
<dbReference type="PANTHER" id="PTHR43531:SF14">
    <property type="entry name" value="METHYL-ACCEPTING CHEMOTAXIS PROTEIN I-RELATED"/>
    <property type="match status" value="1"/>
</dbReference>
<evidence type="ECO:0000313" key="8">
    <source>
        <dbReference type="Proteomes" id="UP000516057"/>
    </source>
</evidence>
<evidence type="ECO:0000256" key="4">
    <source>
        <dbReference type="PROSITE-ProRule" id="PRU00284"/>
    </source>
</evidence>
<protein>
    <submittedName>
        <fullName evidence="7">Chemotaxis protein</fullName>
    </submittedName>
</protein>
<evidence type="ECO:0000256" key="5">
    <source>
        <dbReference type="SAM" id="MobiDB-lite"/>
    </source>
</evidence>
<dbReference type="FunFam" id="1.10.287.950:FF:000001">
    <property type="entry name" value="Methyl-accepting chemotaxis sensory transducer"/>
    <property type="match status" value="1"/>
</dbReference>
<dbReference type="AlphaFoldDB" id="A0A7H0HD84"/>
<comment type="similarity">
    <text evidence="3">Belongs to the methyl-accepting chemotaxis (MCP) protein family.</text>
</comment>
<name>A0A7H0HD84_9BURK</name>
<sequence length="566" mass="58890">MRFTTRLILCTVAPAVLFVLALGASLWGLVRTQNDFNRYIGTEQAVAAGLSELYAQGLQSGQALRNIVLDPSNTKAYDNLNAAREAFDQAYAATQQSAKGTPFEPGVASLAALRSAQASVQEQVRTLARSDAAAAATLLNTQETPAWRTLRAALLQQIEAARKIADEAHDATQARAGRMQTVATALALLAVAVSAVLCVVMARTLRRELGGDPAEAREALRRVAEGDLTHAGAREVGGAVGLMAELSRMQASLRRLVTQVRDSTVSITHASTEIAQGNNDLSARTESQASALEETAASMEELSSTVHQNADNARQANQLAMSASTVAVQGGEVVSQVVDTMRGINDSSRKIADIIGVIDGIAFQTNILALNAAVEAARAGEQGRGFAVVAGEVRSLAQRSAEAAKEIKGLITASVERVEQGTQLVDKAGETMTEVVTAIRRVTDIMGEISAASSEQSAGVSQVGEAITQMDQATQQNAALVEQSAAAADSLKTQAQDLLQAVAVFRLDAGATSPSPPPPARAVPRAAQAPTAPRAVPAARPAAPAIAQAPAARQPVAAGADDWESF</sequence>
<comment type="subcellular location">
    <subcellularLocation>
        <location evidence="1">Membrane</location>
    </subcellularLocation>
</comment>
<dbReference type="SMART" id="SM00283">
    <property type="entry name" value="MA"/>
    <property type="match status" value="1"/>
</dbReference>
<dbReference type="PANTHER" id="PTHR43531">
    <property type="entry name" value="PROTEIN ICFG"/>
    <property type="match status" value="1"/>
</dbReference>
<evidence type="ECO:0000313" key="7">
    <source>
        <dbReference type="EMBL" id="QNP58500.1"/>
    </source>
</evidence>
<keyword evidence="8" id="KW-1185">Reference proteome</keyword>
<dbReference type="GO" id="GO:0004888">
    <property type="term" value="F:transmembrane signaling receptor activity"/>
    <property type="evidence" value="ECO:0007669"/>
    <property type="project" value="InterPro"/>
</dbReference>
<feature type="compositionally biased region" description="Low complexity" evidence="5">
    <location>
        <begin position="522"/>
        <end position="560"/>
    </location>
</feature>
<dbReference type="SUPFAM" id="SSF58104">
    <property type="entry name" value="Methyl-accepting chemotaxis protein (MCP) signaling domain"/>
    <property type="match status" value="1"/>
</dbReference>
<keyword evidence="2" id="KW-0488">Methylation</keyword>
<dbReference type="InterPro" id="IPR004090">
    <property type="entry name" value="Chemotax_Me-accpt_rcpt"/>
</dbReference>
<feature type="domain" description="Methyl-accepting transducer" evidence="6">
    <location>
        <begin position="263"/>
        <end position="492"/>
    </location>
</feature>
<dbReference type="Proteomes" id="UP000516057">
    <property type="component" value="Chromosome"/>
</dbReference>
<dbReference type="RefSeq" id="WP_187735487.1">
    <property type="nucleotide sequence ID" value="NZ_CP060790.1"/>
</dbReference>